<dbReference type="InterPro" id="IPR022894">
    <property type="entry name" value="Oligoribonuclease"/>
</dbReference>
<evidence type="ECO:0000313" key="2">
    <source>
        <dbReference type="EMBL" id="GFO29845.1"/>
    </source>
</evidence>
<accession>A0AAV4CAT7</accession>
<name>A0AAV4CAT7_9GAST</name>
<keyword evidence="1" id="KW-0378">Hydrolase</keyword>
<evidence type="ECO:0000313" key="3">
    <source>
        <dbReference type="Proteomes" id="UP000735302"/>
    </source>
</evidence>
<evidence type="ECO:0000256" key="1">
    <source>
        <dbReference type="ARBA" id="ARBA00022722"/>
    </source>
</evidence>
<sequence>MARQRIVDKGHVVSKAFIKDTMLKKSKSFGIYKDGTTRKKVKILDTSIQTVSGESFCLSWSSVAAKTGQAIANEAKEKLGHVLLGFHSYVRNEIKVLYESSENKHPVTTLLKDASDLLGPVGDHRGVGSQWEAFCMEKNLKSVIKPYKDNRFNGLFEVAAQVFHHHDDFLRILTALNSLNAKQARLTKAFKNSKSILILECLGVLFHKVTRPFWSLVITKSTNYHSLSTRFQDMVCSLQKSVDDPNFLFEPNSFSCLEFSTSSVETKEKLPNTRRPDMKEILCKMCNAILATCKVQLADFLEGGLYGTQDGVQDLGKTAPLTNLVCEGNFRHLNAYQKRRPNSSLNHHSSVMLLKQTRKRMRERFISVPEKEKVGLWKKARRDGSQLRKKHRAQDREAILHFLRSMHAEGMNVKILYNLQ</sequence>
<comment type="caution">
    <text evidence="2">The sequence shown here is derived from an EMBL/GenBank/DDBJ whole genome shotgun (WGS) entry which is preliminary data.</text>
</comment>
<gene>
    <name evidence="2" type="ORF">PoB_005635000</name>
</gene>
<dbReference type="Proteomes" id="UP000735302">
    <property type="component" value="Unassembled WGS sequence"/>
</dbReference>
<dbReference type="PANTHER" id="PTHR11046">
    <property type="entry name" value="OLIGORIBONUCLEASE, MITOCHONDRIAL"/>
    <property type="match status" value="1"/>
</dbReference>
<organism evidence="2 3">
    <name type="scientific">Plakobranchus ocellatus</name>
    <dbReference type="NCBI Taxonomy" id="259542"/>
    <lineage>
        <taxon>Eukaryota</taxon>
        <taxon>Metazoa</taxon>
        <taxon>Spiralia</taxon>
        <taxon>Lophotrochozoa</taxon>
        <taxon>Mollusca</taxon>
        <taxon>Gastropoda</taxon>
        <taxon>Heterobranchia</taxon>
        <taxon>Euthyneura</taxon>
        <taxon>Panpulmonata</taxon>
        <taxon>Sacoglossa</taxon>
        <taxon>Placobranchoidea</taxon>
        <taxon>Plakobranchidae</taxon>
        <taxon>Plakobranchus</taxon>
    </lineage>
</organism>
<proteinExistence type="predicted"/>
<dbReference type="GO" id="GO:0000175">
    <property type="term" value="F:3'-5'-RNA exonuclease activity"/>
    <property type="evidence" value="ECO:0007669"/>
    <property type="project" value="InterPro"/>
</dbReference>
<protein>
    <submittedName>
        <fullName evidence="2">Uncharacterized protein</fullName>
    </submittedName>
</protein>
<dbReference type="AlphaFoldDB" id="A0AAV4CAT7"/>
<reference evidence="2 3" key="1">
    <citation type="journal article" date="2021" name="Elife">
        <title>Chloroplast acquisition without the gene transfer in kleptoplastic sea slugs, Plakobranchus ocellatus.</title>
        <authorList>
            <person name="Maeda T."/>
            <person name="Takahashi S."/>
            <person name="Yoshida T."/>
            <person name="Shimamura S."/>
            <person name="Takaki Y."/>
            <person name="Nagai Y."/>
            <person name="Toyoda A."/>
            <person name="Suzuki Y."/>
            <person name="Arimoto A."/>
            <person name="Ishii H."/>
            <person name="Satoh N."/>
            <person name="Nishiyama T."/>
            <person name="Hasebe M."/>
            <person name="Maruyama T."/>
            <person name="Minagawa J."/>
            <person name="Obokata J."/>
            <person name="Shigenobu S."/>
        </authorList>
    </citation>
    <scope>NUCLEOTIDE SEQUENCE [LARGE SCALE GENOMIC DNA]</scope>
</reference>
<dbReference type="PANTHER" id="PTHR11046:SF29">
    <property type="match status" value="1"/>
</dbReference>
<keyword evidence="3" id="KW-1185">Reference proteome</keyword>
<dbReference type="EMBL" id="BLXT01006199">
    <property type="protein sequence ID" value="GFO29845.1"/>
    <property type="molecule type" value="Genomic_DNA"/>
</dbReference>
<keyword evidence="1" id="KW-0540">Nuclease</keyword>